<evidence type="ECO:0000313" key="1">
    <source>
        <dbReference type="EMBL" id="ABF42394.1"/>
    </source>
</evidence>
<dbReference type="AlphaFoldDB" id="Q1IL56"/>
<organism evidence="1 2">
    <name type="scientific">Koribacter versatilis (strain Ellin345)</name>
    <dbReference type="NCBI Taxonomy" id="204669"/>
    <lineage>
        <taxon>Bacteria</taxon>
        <taxon>Pseudomonadati</taxon>
        <taxon>Acidobacteriota</taxon>
        <taxon>Terriglobia</taxon>
        <taxon>Terriglobales</taxon>
        <taxon>Candidatus Korobacteraceae</taxon>
        <taxon>Candidatus Korobacter</taxon>
    </lineage>
</organism>
<dbReference type="EnsemblBacteria" id="ABF42394">
    <property type="protein sequence ID" value="ABF42394"/>
    <property type="gene ID" value="Acid345_3393"/>
</dbReference>
<accession>Q1IL56</accession>
<proteinExistence type="predicted"/>
<dbReference type="KEGG" id="aba:Acid345_3393"/>
<gene>
    <name evidence="1" type="ordered locus">Acid345_3393</name>
</gene>
<evidence type="ECO:0000313" key="2">
    <source>
        <dbReference type="Proteomes" id="UP000002432"/>
    </source>
</evidence>
<dbReference type="EMBL" id="CP000360">
    <property type="protein sequence ID" value="ABF42394.1"/>
    <property type="molecule type" value="Genomic_DNA"/>
</dbReference>
<keyword evidence="2" id="KW-1185">Reference proteome</keyword>
<protein>
    <submittedName>
        <fullName evidence="1">Uncharacterized protein</fullName>
    </submittedName>
</protein>
<sequence>MASCRFCGKKAGLFKHEHEECALDHSEAMRNFPLSIETALTSGKTIAEAGSGLDEIAEKGRLTSTEKWQLFTEVWNRVVRVIAMESPLSPDQYSALEHFYNESKMSADAVQSTAGGRAAILSFLLWTVYHDQIDPYRGPVNFNTKDDEVAVFGMANIYLLEERAQRVSNSVYGGLSLPIGHGIYYHMGRGQSQSVSVQVLKEIDYGDILITTKRLYFGGTSKSFAIEHKKALRFEPFSDGVGISATGKPKILRCAAFDDCGWFLYNLLTALAARESKPREVKNVLPIRVKAQSEGGA</sequence>
<name>Q1IL56_KORVE</name>
<dbReference type="HOGENOM" id="CLU_1007856_0_0_0"/>
<dbReference type="Proteomes" id="UP000002432">
    <property type="component" value="Chromosome"/>
</dbReference>
<reference evidence="1 2" key="1">
    <citation type="journal article" date="2009" name="Appl. Environ. Microbiol.">
        <title>Three genomes from the phylum Acidobacteria provide insight into the lifestyles of these microorganisms in soils.</title>
        <authorList>
            <person name="Ward N.L."/>
            <person name="Challacombe J.F."/>
            <person name="Janssen P.H."/>
            <person name="Henrissat B."/>
            <person name="Coutinho P.M."/>
            <person name="Wu M."/>
            <person name="Xie G."/>
            <person name="Haft D.H."/>
            <person name="Sait M."/>
            <person name="Badger J."/>
            <person name="Barabote R.D."/>
            <person name="Bradley B."/>
            <person name="Brettin T.S."/>
            <person name="Brinkac L.M."/>
            <person name="Bruce D."/>
            <person name="Creasy T."/>
            <person name="Daugherty S.C."/>
            <person name="Davidsen T.M."/>
            <person name="DeBoy R.T."/>
            <person name="Detter J.C."/>
            <person name="Dodson R.J."/>
            <person name="Durkin A.S."/>
            <person name="Ganapathy A."/>
            <person name="Gwinn-Giglio M."/>
            <person name="Han C.S."/>
            <person name="Khouri H."/>
            <person name="Kiss H."/>
            <person name="Kothari S.P."/>
            <person name="Madupu R."/>
            <person name="Nelson K.E."/>
            <person name="Nelson W.C."/>
            <person name="Paulsen I."/>
            <person name="Penn K."/>
            <person name="Ren Q."/>
            <person name="Rosovitz M.J."/>
            <person name="Selengut J.D."/>
            <person name="Shrivastava S."/>
            <person name="Sullivan S.A."/>
            <person name="Tapia R."/>
            <person name="Thompson L.S."/>
            <person name="Watkins K.L."/>
            <person name="Yang Q."/>
            <person name="Yu C."/>
            <person name="Zafar N."/>
            <person name="Zhou L."/>
            <person name="Kuske C.R."/>
        </authorList>
    </citation>
    <scope>NUCLEOTIDE SEQUENCE [LARGE SCALE GENOMIC DNA]</scope>
    <source>
        <strain evidence="1 2">Ellin345</strain>
    </source>
</reference>
<dbReference type="STRING" id="204669.Acid345_3393"/>
<dbReference type="OrthoDB" id="1026409at2"/>
<dbReference type="RefSeq" id="WP_011524193.1">
    <property type="nucleotide sequence ID" value="NC_008009.1"/>
</dbReference>